<dbReference type="SMART" id="SM00248">
    <property type="entry name" value="ANK"/>
    <property type="match status" value="3"/>
</dbReference>
<accession>A0A9P8KX00</accession>
<dbReference type="SUPFAM" id="SSF56112">
    <property type="entry name" value="Protein kinase-like (PK-like)"/>
    <property type="match status" value="2"/>
</dbReference>
<protein>
    <recommendedName>
        <fullName evidence="6">EKC/KEOPS complex subunit BUD32</fullName>
        <ecNumber evidence="4">2.7.11.1</ecNumber>
    </recommendedName>
    <alternativeName>
        <fullName evidence="9 10">Atypical Serine/threonine protein kinase BUD32</fullName>
    </alternativeName>
    <alternativeName>
        <fullName evidence="5">EKC/KEOPS complex subunit bud32</fullName>
    </alternativeName>
</protein>
<keyword evidence="17" id="KW-1185">Reference proteome</keyword>
<evidence type="ECO:0000256" key="2">
    <source>
        <dbReference type="ARBA" id="ARBA00008874"/>
    </source>
</evidence>
<dbReference type="PROSITE" id="PS00109">
    <property type="entry name" value="PROTEIN_KINASE_TYR"/>
    <property type="match status" value="1"/>
</dbReference>
<evidence type="ECO:0000256" key="13">
    <source>
        <dbReference type="PROSITE-ProRule" id="PRU00023"/>
    </source>
</evidence>
<dbReference type="InterPro" id="IPR002110">
    <property type="entry name" value="Ankyrin_rpt"/>
</dbReference>
<dbReference type="Pfam" id="PF00069">
    <property type="entry name" value="Pkinase"/>
    <property type="match status" value="2"/>
</dbReference>
<evidence type="ECO:0000256" key="1">
    <source>
        <dbReference type="ARBA" id="ARBA00003747"/>
    </source>
</evidence>
<evidence type="ECO:0000256" key="4">
    <source>
        <dbReference type="ARBA" id="ARBA00012513"/>
    </source>
</evidence>
<evidence type="ECO:0000256" key="3">
    <source>
        <dbReference type="ARBA" id="ARBA00011534"/>
    </source>
</evidence>
<dbReference type="InterPro" id="IPR008271">
    <property type="entry name" value="Ser/Thr_kinase_AS"/>
</dbReference>
<sequence>MTHKHLCDHRNIVKLLGVTFEPANDRDEKIESLRPVLVVEPAHGTYPDLRRFFEERDRSARLSCPEAFALMSDVADGVGALHSYQVVHGDIKPQNILLFPSLLDGTFIAKICDFGASEMTGHQTSAPPGFTRAFTPGWAAPEVSYHTIQTVAEDVFSFGLVCAYIATSARPHEPSIWLAEDEYRSDRLLNYVDSFLSDPERVRLGYSTVSASVLRKMLESTLCKSPLERRKSLFSVRHELLGTLDPANKATHGVSDAQRIYAAQCAYYTLHEVEENRPLRMLPQFGDMNDPIVRHQFFRHLAGQHNDESAARVITPAMAGTFVSDFPELTSYGKEYPAMPIEESTLRSLALRKVQGLGSLHAAAYLGCDKLIPLLAKHGADINEADSSGWTPLHVAAYNMKFESARNILKLGAWVDASAKCFGCNFTPLKLVLVAAQTMRIWKSGSMHEIPALVQLLLDQGANPWVRDPAFLYSTAMHVLPVGPDVMQVLLKHDPALALALNSREETPLHTIANCGAVEEAQVLLAHGADPSVPDQLGTTVLHKLWNYCIDYEGIQRMYWPDKPDVRPPSLREKQKVFPPERVREVRDILISHGADQTMLDDVIGAIPSKSGFISLHNVIGPEKPNTIQRSQYFPFSGSESSHRDAWAEECDVRDRRKRVEGEPQKILRLKPARGPVTISQHILGACPVEHSWGYYLLIDISVAGYSPGFAAEFTVSEIVSPGDIGSAVGIDADRNVGPDRLYTLNLGLIRLSRACDLQLDICITELSPGQGCRGMALAGSQFILEHSLYLTEPGKVLSQTHPSIFEERAVNLAMVFGLGAIARQSRYHVWQKSPTIETRLKSRKEQDAILEALAEMARRLSPGDSDLLNSVHLAAKKLRDLGRESFLKRDFDRTLDLCQAALGHANRVTTATSLLYLQGDLPRLLYDCHSLSTHCLAGLGRHSEAEKSATQVLAMRGLGDDEIAMAYCIRGRARIWLRKSSEAAEDFAEAKKKLPGHPIVQQMVESLVMEHLSVISSIKGILAASGKIYAILQGIISSSVTTPSLGRDTQHEVRELAAATSQLQSLLLGETVAKPSRDSMIDVNQFLMTLTGIVCAISELEMEIDGLKVDHDLGLLDRIKWACEKPAITGLLRRLQDHKSSLALMLEILTCKTSAEAKNSMSTVRTLFQQSIQSNADMLKRLRTLEIKPTTPLHNTGEDNSESISTTRDERIVGSSPPILLGLSFAEVLDISFLPLPVAASELYNPQWYDTSTADGSLGGYPKRPRTPPTLPLANPPPADQQISRDNHSDASQPPQCVPGPGPYPSQPAPPGNDLLSLLNTVCANADPMERYQNLIKINQGGFSTIYTAIEVGTNQYVALKKMVVRHPVEDIVINEVLVMKSAKHKNIINFMDSFLHQGVLWIVMEYVEGANLTNVITFNRMTEGQIATVCGEVGYQYETYPKGKVLTNQILNAIRYLHSKGVIHGDVRSDNILLSFEGDIKLIDFGYCVQLDENQGHLTSMYGSPYWMAPEMILNRPHGRKVDIWGLGITAIEMAEGEPPYLSEEPSRALNMIGANGTPQLQRPESLTLVFKNWLSFALDADPEKRASAHNLLSSAPLRLCLSWRNTHIRIQLEFAGDPGPPKWTFQGSL</sequence>
<keyword evidence="8" id="KW-0067">ATP-binding</keyword>
<dbReference type="GO" id="GO:0005524">
    <property type="term" value="F:ATP binding"/>
    <property type="evidence" value="ECO:0007669"/>
    <property type="project" value="UniProtKB-KW"/>
</dbReference>
<feature type="compositionally biased region" description="Pro residues" evidence="14">
    <location>
        <begin position="1297"/>
        <end position="1312"/>
    </location>
</feature>
<dbReference type="SUPFAM" id="SSF48452">
    <property type="entry name" value="TPR-like"/>
    <property type="match status" value="1"/>
</dbReference>
<dbReference type="PANTHER" id="PTHR45832:SF22">
    <property type="entry name" value="SERINE_THREONINE-PROTEIN KINASE SAMKA-RELATED"/>
    <property type="match status" value="1"/>
</dbReference>
<feature type="compositionally biased region" description="Pro residues" evidence="14">
    <location>
        <begin position="1268"/>
        <end position="1280"/>
    </location>
</feature>
<proteinExistence type="inferred from homology"/>
<evidence type="ECO:0000256" key="7">
    <source>
        <dbReference type="ARBA" id="ARBA00022741"/>
    </source>
</evidence>
<dbReference type="Gene3D" id="1.25.40.10">
    <property type="entry name" value="Tetratricopeptide repeat domain"/>
    <property type="match status" value="1"/>
</dbReference>
<dbReference type="SMART" id="SM00220">
    <property type="entry name" value="S_TKc"/>
    <property type="match status" value="1"/>
</dbReference>
<dbReference type="InterPro" id="IPR008266">
    <property type="entry name" value="Tyr_kinase_AS"/>
</dbReference>
<feature type="repeat" description="ANK" evidence="13">
    <location>
        <begin position="504"/>
        <end position="536"/>
    </location>
</feature>
<comment type="caution">
    <text evidence="16">The sequence shown here is derived from an EMBL/GenBank/DDBJ whole genome shotgun (WGS) entry which is preliminary data.</text>
</comment>
<dbReference type="InterPro" id="IPR051931">
    <property type="entry name" value="PAK3-like"/>
</dbReference>
<dbReference type="Pfam" id="PF13857">
    <property type="entry name" value="Ank_5"/>
    <property type="match status" value="1"/>
</dbReference>
<comment type="catalytic activity">
    <reaction evidence="12">
        <text>L-seryl-[protein] + ATP = O-phospho-L-seryl-[protein] + ADP + H(+)</text>
        <dbReference type="Rhea" id="RHEA:17989"/>
        <dbReference type="Rhea" id="RHEA-COMP:9863"/>
        <dbReference type="Rhea" id="RHEA-COMP:11604"/>
        <dbReference type="ChEBI" id="CHEBI:15378"/>
        <dbReference type="ChEBI" id="CHEBI:29999"/>
        <dbReference type="ChEBI" id="CHEBI:30616"/>
        <dbReference type="ChEBI" id="CHEBI:83421"/>
        <dbReference type="ChEBI" id="CHEBI:456216"/>
        <dbReference type="EC" id="2.7.11.1"/>
    </reaction>
</comment>
<dbReference type="InterPro" id="IPR036770">
    <property type="entry name" value="Ankyrin_rpt-contain_sf"/>
</dbReference>
<dbReference type="PANTHER" id="PTHR45832">
    <property type="entry name" value="SERINE/THREONINE-PROTEIN KINASE SAMKA-RELATED-RELATED"/>
    <property type="match status" value="1"/>
</dbReference>
<dbReference type="InterPro" id="IPR011990">
    <property type="entry name" value="TPR-like_helical_dom_sf"/>
</dbReference>
<dbReference type="Gene3D" id="1.25.40.20">
    <property type="entry name" value="Ankyrin repeat-containing domain"/>
    <property type="match status" value="1"/>
</dbReference>
<comment type="catalytic activity">
    <reaction evidence="11">
        <text>L-threonyl-[protein] + ATP = O-phospho-L-threonyl-[protein] + ADP + H(+)</text>
        <dbReference type="Rhea" id="RHEA:46608"/>
        <dbReference type="Rhea" id="RHEA-COMP:11060"/>
        <dbReference type="Rhea" id="RHEA-COMP:11605"/>
        <dbReference type="ChEBI" id="CHEBI:15378"/>
        <dbReference type="ChEBI" id="CHEBI:30013"/>
        <dbReference type="ChEBI" id="CHEBI:30616"/>
        <dbReference type="ChEBI" id="CHEBI:61977"/>
        <dbReference type="ChEBI" id="CHEBI:456216"/>
        <dbReference type="EC" id="2.7.11.1"/>
    </reaction>
</comment>
<keyword evidence="13" id="KW-0040">ANK repeat</keyword>
<evidence type="ECO:0000256" key="8">
    <source>
        <dbReference type="ARBA" id="ARBA00022840"/>
    </source>
</evidence>
<dbReference type="PROSITE" id="PS50088">
    <property type="entry name" value="ANK_REPEAT"/>
    <property type="match status" value="3"/>
</dbReference>
<organism evidence="16 17">
    <name type="scientific">Glutinoglossum americanum</name>
    <dbReference type="NCBI Taxonomy" id="1670608"/>
    <lineage>
        <taxon>Eukaryota</taxon>
        <taxon>Fungi</taxon>
        <taxon>Dikarya</taxon>
        <taxon>Ascomycota</taxon>
        <taxon>Pezizomycotina</taxon>
        <taxon>Geoglossomycetes</taxon>
        <taxon>Geoglossales</taxon>
        <taxon>Geoglossaceae</taxon>
        <taxon>Glutinoglossum</taxon>
    </lineage>
</organism>
<comment type="subunit">
    <text evidence="3">Component of the EKC/KEOPS complex composed of at least BUD32, CGI121, GON7, KAE1 and PCC1; the whole complex dimerizes.</text>
</comment>
<comment type="similarity">
    <text evidence="2">Belongs to the protein kinase superfamily. STE Ser/Thr protein kinase family. STE20 subfamily.</text>
</comment>
<dbReference type="PROSITE" id="PS50011">
    <property type="entry name" value="PROTEIN_KINASE_DOM"/>
    <property type="match status" value="2"/>
</dbReference>
<evidence type="ECO:0000256" key="14">
    <source>
        <dbReference type="SAM" id="MobiDB-lite"/>
    </source>
</evidence>
<evidence type="ECO:0000256" key="10">
    <source>
        <dbReference type="ARBA" id="ARBA00033194"/>
    </source>
</evidence>
<dbReference type="Pfam" id="PF13637">
    <property type="entry name" value="Ank_4"/>
    <property type="match status" value="1"/>
</dbReference>
<evidence type="ECO:0000256" key="11">
    <source>
        <dbReference type="ARBA" id="ARBA00047899"/>
    </source>
</evidence>
<evidence type="ECO:0000313" key="16">
    <source>
        <dbReference type="EMBL" id="KAH0538920.1"/>
    </source>
</evidence>
<evidence type="ECO:0000256" key="12">
    <source>
        <dbReference type="ARBA" id="ARBA00048679"/>
    </source>
</evidence>
<keyword evidence="7" id="KW-0547">Nucleotide-binding</keyword>
<dbReference type="Gene3D" id="1.10.510.10">
    <property type="entry name" value="Transferase(Phosphotransferase) domain 1"/>
    <property type="match status" value="2"/>
</dbReference>
<feature type="repeat" description="ANK" evidence="13">
    <location>
        <begin position="388"/>
        <end position="420"/>
    </location>
</feature>
<dbReference type="OrthoDB" id="19923at2759"/>
<dbReference type="Proteomes" id="UP000698800">
    <property type="component" value="Unassembled WGS sequence"/>
</dbReference>
<gene>
    <name evidence="16" type="ORF">FGG08_004511</name>
</gene>
<evidence type="ECO:0000313" key="17">
    <source>
        <dbReference type="Proteomes" id="UP000698800"/>
    </source>
</evidence>
<reference evidence="16" key="1">
    <citation type="submission" date="2021-03" db="EMBL/GenBank/DDBJ databases">
        <title>Comparative genomics and phylogenomic investigation of the class Geoglossomycetes provide insights into ecological specialization and systematics.</title>
        <authorList>
            <person name="Melie T."/>
            <person name="Pirro S."/>
            <person name="Miller A.N."/>
            <person name="Quandt A."/>
        </authorList>
    </citation>
    <scope>NUCLEOTIDE SEQUENCE</scope>
    <source>
        <strain evidence="16">GBOQ0MN5Z8</strain>
    </source>
</reference>
<dbReference type="PROSITE" id="PS00108">
    <property type="entry name" value="PROTEIN_KINASE_ST"/>
    <property type="match status" value="1"/>
</dbReference>
<evidence type="ECO:0000259" key="15">
    <source>
        <dbReference type="PROSITE" id="PS50011"/>
    </source>
</evidence>
<dbReference type="GO" id="GO:0004674">
    <property type="term" value="F:protein serine/threonine kinase activity"/>
    <property type="evidence" value="ECO:0007669"/>
    <property type="project" value="UniProtKB-EC"/>
</dbReference>
<dbReference type="PROSITE" id="PS50297">
    <property type="entry name" value="ANK_REP_REGION"/>
    <property type="match status" value="3"/>
</dbReference>
<feature type="region of interest" description="Disordered" evidence="14">
    <location>
        <begin position="1252"/>
        <end position="1312"/>
    </location>
</feature>
<feature type="domain" description="Protein kinase" evidence="15">
    <location>
        <begin position="1333"/>
        <end position="1601"/>
    </location>
</feature>
<dbReference type="SUPFAM" id="SSF48403">
    <property type="entry name" value="Ankyrin repeat"/>
    <property type="match status" value="1"/>
</dbReference>
<dbReference type="EMBL" id="JAGHQL010000092">
    <property type="protein sequence ID" value="KAH0538920.1"/>
    <property type="molecule type" value="Genomic_DNA"/>
</dbReference>
<dbReference type="InterPro" id="IPR000719">
    <property type="entry name" value="Prot_kinase_dom"/>
</dbReference>
<dbReference type="Gene3D" id="3.30.200.20">
    <property type="entry name" value="Phosphorylase Kinase, domain 1"/>
    <property type="match status" value="1"/>
</dbReference>
<dbReference type="EC" id="2.7.11.1" evidence="4"/>
<comment type="function">
    <text evidence="1">Component of the EKC/KEOPS complex that is required for the formation of a threonylcarbamoyl group on adenosine at position 37 (t(6)A37) in tRNAs that read codons beginning with adenine. The complex is probably involved in the transfer of the threonylcarbamoyl moiety of threonylcarbamoyl-AMP (TC-AMP) to the N6 group of A37. BUD32 has ATPase activity in the context of the EKC/KEOPS complex and likely plays a supporting role to the catalytic subunit KAE1. The EKC/KEOPS complex also promotes both telomere uncapping and telomere elongation. The complex is required for efficient recruitment of transcriptional coactivators.</text>
</comment>
<feature type="repeat" description="ANK" evidence="13">
    <location>
        <begin position="355"/>
        <end position="387"/>
    </location>
</feature>
<evidence type="ECO:0000256" key="6">
    <source>
        <dbReference type="ARBA" id="ARBA00019973"/>
    </source>
</evidence>
<feature type="domain" description="Protein kinase" evidence="15">
    <location>
        <begin position="1"/>
        <end position="241"/>
    </location>
</feature>
<evidence type="ECO:0000256" key="9">
    <source>
        <dbReference type="ARBA" id="ARBA00030980"/>
    </source>
</evidence>
<feature type="region of interest" description="Disordered" evidence="14">
    <location>
        <begin position="1188"/>
        <end position="1212"/>
    </location>
</feature>
<name>A0A9P8KX00_9PEZI</name>
<dbReference type="InterPro" id="IPR011009">
    <property type="entry name" value="Kinase-like_dom_sf"/>
</dbReference>
<evidence type="ECO:0000256" key="5">
    <source>
        <dbReference type="ARBA" id="ARBA00013948"/>
    </source>
</evidence>